<dbReference type="PANTHER" id="PTHR42744">
    <property type="entry name" value="BINDING-PROTEIN-DEPENDENT TRANSPORT SYSTEMS INNER MEMBRANE COMPONENT"/>
    <property type="match status" value="1"/>
</dbReference>
<feature type="transmembrane region" description="Helical" evidence="5">
    <location>
        <begin position="96"/>
        <end position="120"/>
    </location>
</feature>
<feature type="transmembrane region" description="Helical" evidence="5">
    <location>
        <begin position="377"/>
        <end position="397"/>
    </location>
</feature>
<evidence type="ECO:0000256" key="5">
    <source>
        <dbReference type="RuleBase" id="RU363032"/>
    </source>
</evidence>
<evidence type="ECO:0000259" key="6">
    <source>
        <dbReference type="PROSITE" id="PS50928"/>
    </source>
</evidence>
<keyword evidence="5" id="KW-0813">Transport</keyword>
<name>A0AA35Y298_9PROT</name>
<comment type="caution">
    <text evidence="7">The sequence shown here is derived from an EMBL/GenBank/DDBJ whole genome shotgun (WGS) entry which is preliminary data.</text>
</comment>
<dbReference type="PANTHER" id="PTHR42744:SF1">
    <property type="entry name" value="BINDING-PROTEIN-DEPENDENT TRANSPORT SYSTEMS INNER MEMBRANE COMPONENT"/>
    <property type="match status" value="1"/>
</dbReference>
<comment type="similarity">
    <text evidence="5">Belongs to the binding-protein-dependent transport system permease family.</text>
</comment>
<feature type="transmembrane region" description="Helical" evidence="5">
    <location>
        <begin position="441"/>
        <end position="463"/>
    </location>
</feature>
<dbReference type="Pfam" id="PF00528">
    <property type="entry name" value="BPD_transp_1"/>
    <property type="match status" value="2"/>
</dbReference>
<evidence type="ECO:0000313" key="8">
    <source>
        <dbReference type="Proteomes" id="UP001176960"/>
    </source>
</evidence>
<dbReference type="PROSITE" id="PS50928">
    <property type="entry name" value="ABC_TM1"/>
    <property type="match status" value="1"/>
</dbReference>
<dbReference type="GO" id="GO:0055085">
    <property type="term" value="P:transmembrane transport"/>
    <property type="evidence" value="ECO:0007669"/>
    <property type="project" value="InterPro"/>
</dbReference>
<feature type="domain" description="ABC transmembrane type-1" evidence="6">
    <location>
        <begin position="63"/>
        <end position="259"/>
    </location>
</feature>
<keyword evidence="2 5" id="KW-0812">Transmembrane</keyword>
<dbReference type="InterPro" id="IPR035906">
    <property type="entry name" value="MetI-like_sf"/>
</dbReference>
<dbReference type="SUPFAM" id="SSF161098">
    <property type="entry name" value="MetI-like"/>
    <property type="match status" value="2"/>
</dbReference>
<gene>
    <name evidence="7" type="ORF">LMG32879_000463</name>
</gene>
<feature type="transmembrane region" description="Helical" evidence="5">
    <location>
        <begin position="339"/>
        <end position="357"/>
    </location>
</feature>
<dbReference type="InterPro" id="IPR000515">
    <property type="entry name" value="MetI-like"/>
</dbReference>
<evidence type="ECO:0000313" key="7">
    <source>
        <dbReference type="EMBL" id="CAI9119643.1"/>
    </source>
</evidence>
<evidence type="ECO:0000256" key="4">
    <source>
        <dbReference type="ARBA" id="ARBA00023136"/>
    </source>
</evidence>
<evidence type="ECO:0000256" key="3">
    <source>
        <dbReference type="ARBA" id="ARBA00022989"/>
    </source>
</evidence>
<dbReference type="GO" id="GO:0005886">
    <property type="term" value="C:plasma membrane"/>
    <property type="evidence" value="ECO:0007669"/>
    <property type="project" value="UniProtKB-SubCell"/>
</dbReference>
<dbReference type="RefSeq" id="WP_289841654.1">
    <property type="nucleotide sequence ID" value="NZ_CATKSH010000002.1"/>
</dbReference>
<feature type="transmembrane region" description="Helical" evidence="5">
    <location>
        <begin position="21"/>
        <end position="39"/>
    </location>
</feature>
<feature type="transmembrane region" description="Helical" evidence="5">
    <location>
        <begin position="59"/>
        <end position="84"/>
    </location>
</feature>
<comment type="subcellular location">
    <subcellularLocation>
        <location evidence="1 5">Cell membrane</location>
        <topology evidence="1 5">Multi-pass membrane protein</topology>
    </subcellularLocation>
</comment>
<keyword evidence="3 5" id="KW-1133">Transmembrane helix</keyword>
<keyword evidence="4 5" id="KW-0472">Membrane</keyword>
<feature type="transmembrane region" description="Helical" evidence="5">
    <location>
        <begin position="409"/>
        <end position="429"/>
    </location>
</feature>
<sequence>MAVDEHLSSDTSSGASRLPRWVACVAVTLVLLALANRGVMPSATRSVTPLAFHITFVDILLDAGISLLRFGCVILIAMLAALGFGTMAAKSSALSAVLLPFLWCLGCVPALGTTAVLYVMLPAGASPNVAEWMIVASAVLCFVPPASKALHNALVTTPSDLLNVARCLGLRRWAQFWRVEMPHALPAFSSAFLRQIPAALTVMLASEMLVSQGPPHGGSSHGVASHEGLGAAALAVATEGSAASNTEIFVVALIMGVVLDRFLAQPLKTWTQRYAVSGQRRSGAMRLMLVSWSAYWPFPNLSRKLIDALYECLSWLGTMPLGRPPRAAPADSEIRRPPAWWSSFFWVFVGVVALLMSQRDGTPHMAGAGFQILEETLFSLFFVTLIGALFAVPGILIGVWGRHVLGRRAATLSSLLMTLPTIVLFPLLARLADPGRAASTFWIAVLLMPGIVGLVATECLVAMRNMPADRFHAARYLGLRGQLLWERLLWPTLSPYLVRGLRESFEWAWNMLVLIESFAWAGGLVAMPGIGAYVAVHALRQDATATVLGVAAMTMVTMAMRQYLWLPLRLRVELRYAIPDQGS</sequence>
<dbReference type="Proteomes" id="UP001176960">
    <property type="component" value="Unassembled WGS sequence"/>
</dbReference>
<dbReference type="Gene3D" id="1.10.3720.10">
    <property type="entry name" value="MetI-like"/>
    <property type="match status" value="2"/>
</dbReference>
<organism evidence="7 8">
    <name type="scientific">Brytella acorum</name>
    <dbReference type="NCBI Taxonomy" id="2959299"/>
    <lineage>
        <taxon>Bacteria</taxon>
        <taxon>Pseudomonadati</taxon>
        <taxon>Pseudomonadota</taxon>
        <taxon>Alphaproteobacteria</taxon>
        <taxon>Acetobacterales</taxon>
        <taxon>Acetobacteraceae</taxon>
        <taxon>Brytella</taxon>
    </lineage>
</organism>
<dbReference type="CDD" id="cd06261">
    <property type="entry name" value="TM_PBP2"/>
    <property type="match status" value="2"/>
</dbReference>
<protein>
    <submittedName>
        <fullName evidence="7">ABC transporter permease subunit</fullName>
    </submittedName>
</protein>
<reference evidence="7" key="1">
    <citation type="submission" date="2023-03" db="EMBL/GenBank/DDBJ databases">
        <authorList>
            <person name="Cleenwerck I."/>
        </authorList>
    </citation>
    <scope>NUCLEOTIDE SEQUENCE</scope>
    <source>
        <strain evidence="7">LMG 32879</strain>
    </source>
</reference>
<keyword evidence="8" id="KW-1185">Reference proteome</keyword>
<dbReference type="AlphaFoldDB" id="A0AA35Y298"/>
<feature type="transmembrane region" description="Helical" evidence="5">
    <location>
        <begin position="132"/>
        <end position="150"/>
    </location>
</feature>
<feature type="transmembrane region" description="Helical" evidence="5">
    <location>
        <begin position="543"/>
        <end position="564"/>
    </location>
</feature>
<evidence type="ECO:0000256" key="1">
    <source>
        <dbReference type="ARBA" id="ARBA00004651"/>
    </source>
</evidence>
<feature type="transmembrane region" description="Helical" evidence="5">
    <location>
        <begin position="507"/>
        <end position="536"/>
    </location>
</feature>
<accession>A0AA35Y298</accession>
<proteinExistence type="inferred from homology"/>
<evidence type="ECO:0000256" key="2">
    <source>
        <dbReference type="ARBA" id="ARBA00022692"/>
    </source>
</evidence>
<dbReference type="EMBL" id="CATKSH010000002">
    <property type="protein sequence ID" value="CAI9119643.1"/>
    <property type="molecule type" value="Genomic_DNA"/>
</dbReference>